<dbReference type="OrthoDB" id="94180at2759"/>
<keyword evidence="1" id="KW-0863">Zinc-finger</keyword>
<dbReference type="Pfam" id="PF04434">
    <property type="entry name" value="SWIM"/>
    <property type="match status" value="1"/>
</dbReference>
<evidence type="ECO:0000313" key="12">
    <source>
        <dbReference type="Proteomes" id="UP000440367"/>
    </source>
</evidence>
<dbReference type="InterPro" id="IPR007527">
    <property type="entry name" value="Znf_SWIM"/>
</dbReference>
<reference evidence="9 10" key="1">
    <citation type="submission" date="2018-08" db="EMBL/GenBank/DDBJ databases">
        <title>Genomic investigation of the strawberry pathogen Phytophthora fragariae indicates pathogenicity is determined by transcriptional variation in three key races.</title>
        <authorList>
            <person name="Adams T.M."/>
            <person name="Armitage A.D."/>
            <person name="Sobczyk M.K."/>
            <person name="Bates H.J."/>
            <person name="Dunwell J.M."/>
            <person name="Nellist C.F."/>
            <person name="Harrison R.J."/>
        </authorList>
    </citation>
    <scope>NUCLEOTIDE SEQUENCE [LARGE SCALE GENOMIC DNA]</scope>
    <source>
        <strain evidence="8 11">A4</strain>
        <strain evidence="7 12">BC-1</strain>
        <strain evidence="6 10">NOV-27</strain>
        <strain evidence="5 13">NOV-5</strain>
        <strain evidence="4 14">NOV-71</strain>
        <strain evidence="3 9">NOV-9</strain>
    </source>
</reference>
<dbReference type="PROSITE" id="PS50966">
    <property type="entry name" value="ZF_SWIM"/>
    <property type="match status" value="1"/>
</dbReference>
<dbReference type="Proteomes" id="UP000437068">
    <property type="component" value="Unassembled WGS sequence"/>
</dbReference>
<dbReference type="GO" id="GO:0008270">
    <property type="term" value="F:zinc ion binding"/>
    <property type="evidence" value="ECO:0007669"/>
    <property type="project" value="UniProtKB-KW"/>
</dbReference>
<sequence length="214" mass="23588">MLAKAQRLGASTSNYRKLNKGRGSGRRLVAIIFNAAKFTVGGAGILGAAVDQQRAEKFVRSLEGKFSIGLKALEIEYELLSLHRVTIGTVEPEGQLQLDPVWSMTNIQIVRSYVQCDCESYVRTGSFCSHALAALSLQGFLDLKAAMAAFLSEVLLGGRQIVDRLWPESLERKATSNEDRLVRLFLQRTGQPLKWKVIADMEVEVEGDISKAVC</sequence>
<evidence type="ECO:0000313" key="7">
    <source>
        <dbReference type="EMBL" id="KAE9173414.1"/>
    </source>
</evidence>
<evidence type="ECO:0000313" key="13">
    <source>
        <dbReference type="Proteomes" id="UP000440732"/>
    </source>
</evidence>
<dbReference type="Proteomes" id="UP000440732">
    <property type="component" value="Unassembled WGS sequence"/>
</dbReference>
<evidence type="ECO:0000259" key="2">
    <source>
        <dbReference type="PROSITE" id="PS50966"/>
    </source>
</evidence>
<dbReference type="EMBL" id="QXGB01003932">
    <property type="protein sequence ID" value="KAE9168296.1"/>
    <property type="molecule type" value="Genomic_DNA"/>
</dbReference>
<comment type="caution">
    <text evidence="3">The sequence shown here is derived from an EMBL/GenBank/DDBJ whole genome shotgun (WGS) entry which is preliminary data.</text>
</comment>
<evidence type="ECO:0000313" key="10">
    <source>
        <dbReference type="Proteomes" id="UP000433483"/>
    </source>
</evidence>
<gene>
    <name evidence="8" type="ORF">PF001_g28181</name>
    <name evidence="7" type="ORF">PF002_g29315</name>
    <name evidence="6" type="ORF">PF005_g28444</name>
    <name evidence="5" type="ORF">PF006_g28206</name>
    <name evidence="4" type="ORF">PF007_g28401</name>
    <name evidence="3" type="ORF">PF009_g29255</name>
</gene>
<dbReference type="EMBL" id="QXGE01004121">
    <property type="protein sequence ID" value="KAE9271883.1"/>
    <property type="molecule type" value="Genomic_DNA"/>
</dbReference>
<dbReference type="EMBL" id="QXGF01004008">
    <property type="protein sequence ID" value="KAE8920449.1"/>
    <property type="molecule type" value="Genomic_DNA"/>
</dbReference>
<evidence type="ECO:0000313" key="3">
    <source>
        <dbReference type="EMBL" id="KAE8920449.1"/>
    </source>
</evidence>
<evidence type="ECO:0000313" key="14">
    <source>
        <dbReference type="Proteomes" id="UP000441208"/>
    </source>
</evidence>
<dbReference type="Proteomes" id="UP000441208">
    <property type="component" value="Unassembled WGS sequence"/>
</dbReference>
<evidence type="ECO:0000313" key="8">
    <source>
        <dbReference type="EMBL" id="KAE9271883.1"/>
    </source>
</evidence>
<evidence type="ECO:0000313" key="5">
    <source>
        <dbReference type="EMBL" id="KAE9076073.1"/>
    </source>
</evidence>
<organism evidence="3 9">
    <name type="scientific">Phytophthora fragariae</name>
    <dbReference type="NCBI Taxonomy" id="53985"/>
    <lineage>
        <taxon>Eukaryota</taxon>
        <taxon>Sar</taxon>
        <taxon>Stramenopiles</taxon>
        <taxon>Oomycota</taxon>
        <taxon>Peronosporomycetes</taxon>
        <taxon>Peronosporales</taxon>
        <taxon>Peronosporaceae</taxon>
        <taxon>Phytophthora</taxon>
    </lineage>
</organism>
<proteinExistence type="predicted"/>
<accession>A0A6A3DGC3</accession>
<feature type="domain" description="SWIM-type" evidence="2">
    <location>
        <begin position="105"/>
        <end position="139"/>
    </location>
</feature>
<evidence type="ECO:0000256" key="1">
    <source>
        <dbReference type="PROSITE-ProRule" id="PRU00325"/>
    </source>
</evidence>
<evidence type="ECO:0000313" key="11">
    <source>
        <dbReference type="Proteomes" id="UP000437068"/>
    </source>
</evidence>
<keyword evidence="1" id="KW-0479">Metal-binding</keyword>
<dbReference type="Proteomes" id="UP000429523">
    <property type="component" value="Unassembled WGS sequence"/>
</dbReference>
<evidence type="ECO:0000313" key="6">
    <source>
        <dbReference type="EMBL" id="KAE9168296.1"/>
    </source>
</evidence>
<dbReference type="EMBL" id="QXFZ01003894">
    <property type="protein sequence ID" value="KAE9066558.1"/>
    <property type="molecule type" value="Genomic_DNA"/>
</dbReference>
<dbReference type="Proteomes" id="UP000440367">
    <property type="component" value="Unassembled WGS sequence"/>
</dbReference>
<keyword evidence="10" id="KW-1185">Reference proteome</keyword>
<dbReference type="AlphaFoldDB" id="A0A6A3DGC3"/>
<name>A0A6A3DGC3_9STRA</name>
<evidence type="ECO:0000313" key="9">
    <source>
        <dbReference type="Proteomes" id="UP000429523"/>
    </source>
</evidence>
<evidence type="ECO:0000313" key="4">
    <source>
        <dbReference type="EMBL" id="KAE9066558.1"/>
    </source>
</evidence>
<protein>
    <recommendedName>
        <fullName evidence="2">SWIM-type domain-containing protein</fullName>
    </recommendedName>
</protein>
<dbReference type="Proteomes" id="UP000433483">
    <property type="component" value="Unassembled WGS sequence"/>
</dbReference>
<keyword evidence="1" id="KW-0862">Zinc</keyword>
<dbReference type="EMBL" id="QXGA01004125">
    <property type="protein sequence ID" value="KAE9076073.1"/>
    <property type="molecule type" value="Genomic_DNA"/>
</dbReference>
<dbReference type="EMBL" id="QXGD01003954">
    <property type="protein sequence ID" value="KAE9173414.1"/>
    <property type="molecule type" value="Genomic_DNA"/>
</dbReference>